<name>A0A4U3MCJ7_9ACTN</name>
<dbReference type="SUPFAM" id="SSF51679">
    <property type="entry name" value="Bacterial luciferase-like"/>
    <property type="match status" value="1"/>
</dbReference>
<comment type="caution">
    <text evidence="6">The sequence shown here is derived from an EMBL/GenBank/DDBJ whole genome shotgun (WGS) entry which is preliminary data.</text>
</comment>
<organism evidence="6 7">
    <name type="scientific">Herbidospora galbida</name>
    <dbReference type="NCBI Taxonomy" id="2575442"/>
    <lineage>
        <taxon>Bacteria</taxon>
        <taxon>Bacillati</taxon>
        <taxon>Actinomycetota</taxon>
        <taxon>Actinomycetes</taxon>
        <taxon>Streptosporangiales</taxon>
        <taxon>Streptosporangiaceae</taxon>
        <taxon>Herbidospora</taxon>
    </lineage>
</organism>
<keyword evidence="4" id="KW-0503">Monooxygenase</keyword>
<evidence type="ECO:0000256" key="2">
    <source>
        <dbReference type="ARBA" id="ARBA00022643"/>
    </source>
</evidence>
<dbReference type="OrthoDB" id="143323at2"/>
<keyword evidence="3" id="KW-0560">Oxidoreductase</keyword>
<keyword evidence="1" id="KW-0285">Flavoprotein</keyword>
<dbReference type="InterPro" id="IPR019952">
    <property type="entry name" value="F420_OxRdatse_Rv1855c_pred"/>
</dbReference>
<protein>
    <submittedName>
        <fullName evidence="6">LLM class F420-dependent oxidoreductase</fullName>
    </submittedName>
</protein>
<dbReference type="GO" id="GO:0046306">
    <property type="term" value="P:alkanesulfonate catabolic process"/>
    <property type="evidence" value="ECO:0007669"/>
    <property type="project" value="TreeGrafter"/>
</dbReference>
<dbReference type="Proteomes" id="UP000308705">
    <property type="component" value="Unassembled WGS sequence"/>
</dbReference>
<dbReference type="Gene3D" id="3.20.20.30">
    <property type="entry name" value="Luciferase-like domain"/>
    <property type="match status" value="1"/>
</dbReference>
<sequence>MKVGLQIPSFTYPGDPVLSDRLAQIVTTADQAGFDTIAVMDHFWQIRGVGAPEEPMLEAYTTLGWIAAHTSRARLLALITGVIYRQPGLLAKIVTTLDVLSGGRAWLGIGAAWNEDESKGLGFPFPPVAERFEQLEEALQICLRMWDGDESPYRGKHFQLERPLNSPQPLTRPHPPIMIGGGGEKKTLRLVAQYGDACNLFPSDQLQHKLDVLRGHCEAVGRNYDDIQKTVYYAYDTTHGTQKIVDDLGGFAEMGFSLAIGQVKGVYELTPLEQIGSEVVPVVQLI</sequence>
<dbReference type="PANTHER" id="PTHR42847:SF8">
    <property type="entry name" value="CONSERVED PROTEIN"/>
    <property type="match status" value="1"/>
</dbReference>
<keyword evidence="7" id="KW-1185">Reference proteome</keyword>
<dbReference type="InterPro" id="IPR050172">
    <property type="entry name" value="SsuD_RutA_monooxygenase"/>
</dbReference>
<accession>A0A4U3MCJ7</accession>
<evidence type="ECO:0000313" key="7">
    <source>
        <dbReference type="Proteomes" id="UP000308705"/>
    </source>
</evidence>
<proteinExistence type="predicted"/>
<evidence type="ECO:0000256" key="4">
    <source>
        <dbReference type="ARBA" id="ARBA00023033"/>
    </source>
</evidence>
<dbReference type="RefSeq" id="WP_137249193.1">
    <property type="nucleotide sequence ID" value="NZ_SZQA01000023.1"/>
</dbReference>
<dbReference type="NCBIfam" id="TIGR03560">
    <property type="entry name" value="F420_Rv1855c"/>
    <property type="match status" value="1"/>
</dbReference>
<dbReference type="Pfam" id="PF00296">
    <property type="entry name" value="Bac_luciferase"/>
    <property type="match status" value="1"/>
</dbReference>
<evidence type="ECO:0000259" key="5">
    <source>
        <dbReference type="Pfam" id="PF00296"/>
    </source>
</evidence>
<reference evidence="6 7" key="1">
    <citation type="submission" date="2019-04" db="EMBL/GenBank/DDBJ databases">
        <title>Herbidospora sp. NEAU-GS14.nov., a novel actinomycete isolated from soil.</title>
        <authorList>
            <person name="Han L."/>
        </authorList>
    </citation>
    <scope>NUCLEOTIDE SEQUENCE [LARGE SCALE GENOMIC DNA]</scope>
    <source>
        <strain evidence="6 7">NEAU-GS14</strain>
    </source>
</reference>
<gene>
    <name evidence="6" type="ORF">FDA94_23260</name>
</gene>
<dbReference type="InterPro" id="IPR036661">
    <property type="entry name" value="Luciferase-like_sf"/>
</dbReference>
<evidence type="ECO:0000256" key="1">
    <source>
        <dbReference type="ARBA" id="ARBA00022630"/>
    </source>
</evidence>
<dbReference type="GO" id="GO:0008726">
    <property type="term" value="F:alkanesulfonate monooxygenase activity"/>
    <property type="evidence" value="ECO:0007669"/>
    <property type="project" value="TreeGrafter"/>
</dbReference>
<evidence type="ECO:0000313" key="6">
    <source>
        <dbReference type="EMBL" id="TKK86132.1"/>
    </source>
</evidence>
<dbReference type="EMBL" id="SZQA01000023">
    <property type="protein sequence ID" value="TKK86132.1"/>
    <property type="molecule type" value="Genomic_DNA"/>
</dbReference>
<keyword evidence="2" id="KW-0288">FMN</keyword>
<evidence type="ECO:0000256" key="3">
    <source>
        <dbReference type="ARBA" id="ARBA00023002"/>
    </source>
</evidence>
<dbReference type="PANTHER" id="PTHR42847">
    <property type="entry name" value="ALKANESULFONATE MONOOXYGENASE"/>
    <property type="match status" value="1"/>
</dbReference>
<feature type="domain" description="Luciferase-like" evidence="5">
    <location>
        <begin position="20"/>
        <end position="231"/>
    </location>
</feature>
<dbReference type="AlphaFoldDB" id="A0A4U3MCJ7"/>
<dbReference type="InterPro" id="IPR011251">
    <property type="entry name" value="Luciferase-like_dom"/>
</dbReference>